<dbReference type="InterPro" id="IPR019787">
    <property type="entry name" value="Znf_PHD-finger"/>
</dbReference>
<keyword evidence="21" id="KW-1185">Reference proteome</keyword>
<dbReference type="InterPro" id="IPR019786">
    <property type="entry name" value="Zinc_finger_PHD-type_CS"/>
</dbReference>
<evidence type="ECO:0000256" key="2">
    <source>
        <dbReference type="ARBA" id="ARBA00004123"/>
    </source>
</evidence>
<evidence type="ECO:0000256" key="5">
    <source>
        <dbReference type="ARBA" id="ARBA00022723"/>
    </source>
</evidence>
<dbReference type="InterPro" id="IPR001965">
    <property type="entry name" value="Znf_PHD"/>
</dbReference>
<evidence type="ECO:0000256" key="9">
    <source>
        <dbReference type="ARBA" id="ARBA00022853"/>
    </source>
</evidence>
<comment type="subcellular location">
    <subcellularLocation>
        <location evidence="2">Nucleus</location>
    </subcellularLocation>
</comment>
<dbReference type="Pfam" id="PF00628">
    <property type="entry name" value="PHD"/>
    <property type="match status" value="3"/>
</dbReference>
<evidence type="ECO:0000256" key="6">
    <source>
        <dbReference type="ARBA" id="ARBA00022737"/>
    </source>
</evidence>
<feature type="domain" description="ARID" evidence="18">
    <location>
        <begin position="79"/>
        <end position="169"/>
    </location>
</feature>
<dbReference type="SMART" id="SM01014">
    <property type="entry name" value="ARID"/>
    <property type="match status" value="1"/>
</dbReference>
<dbReference type="GeneID" id="100376922"/>
<dbReference type="SMART" id="SM00249">
    <property type="entry name" value="PHD"/>
    <property type="match status" value="3"/>
</dbReference>
<keyword evidence="13" id="KW-0539">Nucleus</keyword>
<dbReference type="SUPFAM" id="SSF51197">
    <property type="entry name" value="Clavaminate synthase-like"/>
    <property type="match status" value="1"/>
</dbReference>
<feature type="domain" description="JmjN" evidence="19">
    <location>
        <begin position="14"/>
        <end position="55"/>
    </location>
</feature>
<feature type="region of interest" description="Disordered" evidence="16">
    <location>
        <begin position="1707"/>
        <end position="1736"/>
    </location>
</feature>
<dbReference type="EC" id="1.14.11.67" evidence="4"/>
<feature type="domain" description="JmjC" evidence="20">
    <location>
        <begin position="468"/>
        <end position="634"/>
    </location>
</feature>
<dbReference type="InterPro" id="IPR003347">
    <property type="entry name" value="JmjC_dom"/>
</dbReference>
<dbReference type="InterPro" id="IPR048615">
    <property type="entry name" value="KDM5_C-hel"/>
</dbReference>
<feature type="region of interest" description="Disordered" evidence="16">
    <location>
        <begin position="1526"/>
        <end position="1567"/>
    </location>
</feature>
<dbReference type="PROSITE" id="PS51184">
    <property type="entry name" value="JMJC"/>
    <property type="match status" value="1"/>
</dbReference>
<keyword evidence="9" id="KW-0156">Chromatin regulator</keyword>
<feature type="domain" description="PHD-type" evidence="17">
    <location>
        <begin position="1187"/>
        <end position="1250"/>
    </location>
</feature>
<keyword evidence="8" id="KW-0862">Zinc</keyword>
<feature type="region of interest" description="Disordered" evidence="16">
    <location>
        <begin position="1579"/>
        <end position="1659"/>
    </location>
</feature>
<evidence type="ECO:0000256" key="7">
    <source>
        <dbReference type="ARBA" id="ARBA00022771"/>
    </source>
</evidence>
<dbReference type="CDD" id="cd15605">
    <property type="entry name" value="PHD1_Lid_like"/>
    <property type="match status" value="1"/>
</dbReference>
<proteinExistence type="inferred from homology"/>
<dbReference type="RefSeq" id="XP_006815984.1">
    <property type="nucleotide sequence ID" value="XM_006815921.1"/>
</dbReference>
<keyword evidence="7 15" id="KW-0863">Zinc-finger</keyword>
<dbReference type="SUPFAM" id="SSF46774">
    <property type="entry name" value="ARID-like"/>
    <property type="match status" value="1"/>
</dbReference>
<dbReference type="Pfam" id="PF02375">
    <property type="entry name" value="JmjN"/>
    <property type="match status" value="1"/>
</dbReference>
<dbReference type="InterPro" id="IPR013083">
    <property type="entry name" value="Znf_RING/FYVE/PHD"/>
</dbReference>
<feature type="compositionally biased region" description="Basic and acidic residues" evidence="16">
    <location>
        <begin position="1612"/>
        <end position="1632"/>
    </location>
</feature>
<dbReference type="SMART" id="SM00545">
    <property type="entry name" value="JmjN"/>
    <property type="match status" value="1"/>
</dbReference>
<accession>A0ABM0M7J3</accession>
<dbReference type="InterPro" id="IPR004198">
    <property type="entry name" value="Znf_C5HC2"/>
</dbReference>
<dbReference type="Gene3D" id="1.10.150.60">
    <property type="entry name" value="ARID DNA-binding domain"/>
    <property type="match status" value="1"/>
</dbReference>
<dbReference type="CDD" id="cd15606">
    <property type="entry name" value="PHD2_KDM5A"/>
    <property type="match status" value="1"/>
</dbReference>
<evidence type="ECO:0000256" key="16">
    <source>
        <dbReference type="SAM" id="MobiDB-lite"/>
    </source>
</evidence>
<feature type="compositionally biased region" description="Basic and acidic residues" evidence="16">
    <location>
        <begin position="1126"/>
        <end position="1147"/>
    </location>
</feature>
<dbReference type="CDD" id="cd16864">
    <property type="entry name" value="ARID_JARID"/>
    <property type="match status" value="1"/>
</dbReference>
<evidence type="ECO:0000256" key="11">
    <source>
        <dbReference type="ARBA" id="ARBA00023002"/>
    </source>
</evidence>
<dbReference type="Gene3D" id="2.60.120.650">
    <property type="entry name" value="Cupin"/>
    <property type="match status" value="1"/>
</dbReference>
<feature type="domain" description="PHD-type" evidence="17">
    <location>
        <begin position="1645"/>
        <end position="1699"/>
    </location>
</feature>
<dbReference type="InterPro" id="IPR011011">
    <property type="entry name" value="Znf_FYVE_PHD"/>
</dbReference>
<dbReference type="Gene3D" id="3.30.40.10">
    <property type="entry name" value="Zinc/RING finger domain, C3HC4 (zinc finger)"/>
    <property type="match status" value="3"/>
</dbReference>
<evidence type="ECO:0000256" key="13">
    <source>
        <dbReference type="ARBA" id="ARBA00023242"/>
    </source>
</evidence>
<dbReference type="Pfam" id="PF02928">
    <property type="entry name" value="zf-C5HC2"/>
    <property type="match status" value="1"/>
</dbReference>
<evidence type="ECO:0000259" key="18">
    <source>
        <dbReference type="PROSITE" id="PS51011"/>
    </source>
</evidence>
<sequence>MADTDDSFIPPPEAPVFEPTEEEFADPLAYISKIRPIAEKAGLCKIIPPPDWQPPFAVDVENFKFTPRIQRLNELEAKTRIKFNFLDQIAKFWELQGYKLKIPTVERKTLDLYLLSKVVAEEGGFEIATKERKWSKIAIRLGYPPARCAGSLLRCHYERILYPYDIFQAGATLDSLNPGFGPNQTEEHDEDTKEKEYVPHSITIRQSIKPTNPCYGRRAKRHEIETGDESMNIDISSNPELKKLQLYGAGPKFQGLGLVANDKRLEGVKQEVDEKSRIKIEKDIDPDYQEPKSKGKSPRKDDMHYGTKMKMRDRTGALSAQFIDMYVCHTCGKGNSEDFLLLCDGCDDSYHTFCLLPPLSQVPKGDWRCPKCVAEECSKPQEAFGFEQAQKEYTLQSFGEMADQFKANYFNMPVHMVPCETVEKEFWRLVSAIEEDVAVEYGADIHSMEFSSGFPIKNSDSLTPEDEVYANSGWNLNNLPVLDRSVLCHISADISGMKIPWCYVGMCFSAFCWHNEDHWSYSVNYMHWGEPKTWYGVPGPAAEQFESAMKSVAPELFAAQPDLLHQLVTIMNPTILMNRGVPIVRTNQCAGEFVITFPRSYHAGFNQGYNFAEAVNFCPSDWLPVGRECIAHYRYLHRFCVFSHEELVCKMAADPDSLDLNLAAAVHKDMLSMVDEEKKLRKKLLERGTTEAEREAFELLPDDERQCDFCKTTCFLSAVTCSCSPNKLVCIHHVERLCACHPTKHCLRYRYTLDELPAMLHRLKVRAESFDNWANRVKQALEAPQGSKSDVTDFKEMIQEAEERKFPDNELLQNLVSSVGEAERCASVAVQLVSKKHRTRNSSDNTKNAAARLTLEELQCFMQQVMDLPCEIKEAELIRDLLHRVESFQLEAKDALDDTTPDSVKLKRLLDIGVSLDVELPEMPKLKQELQQARWLDEVRSTLSVPNQVTLDALRKLIDSGVSLAPHPAVDKAMAELQELLTVSEKWEEKAKICLQARPRYVIATLEAIIHEAKSIPAYLPNTLALKEALKKAKEWTAKVEGIQNAEHYPYLDILESLVVKGRPIPVRLEQLPQVESQVASARSWRERTGRTFLKKNSQYALVEVLSPRSDIGIYSTGKSRRKKSRDSDKEKENSNTTETKVEDSRDPAAIVASFKESERCEIDAMRMLRDKNLHKQQLEENEEEQGKYCICRKNVSGYMLQCELCKDWFHNTCVTLPKSSSSKKNGQGTTNPMQSSRDLKFLCPLCLRSRRPRLETILSLLVSLQKLPVRLPEGEALQCLTERAMSWQDRARQALATEELASALAKLSVLSQRMVEQAAREKTEKIISAELKKAANNPDLQEHLQSVTHNAFSGGDSPVHPSSILHGMPPVPTNPDVLHKSHFSDETALDIVPSPPPLSLSIDEQTTSIMEQEEIVVDSQQPPVALSSEHAYSFASKNSQTPTTPRKQSRKTPHVTRSLDPPVLELSEMAKAQLEDLMMEGDLLEVSLDETQHIWRILQACQPQHEEKFLEQFCSGEPLIEDSEEKPAKLKLGEKKRKRKKIVADDSAGGDGSGSVAAGDEDNGDGVIVNLTEIDKVPEKKKKKRANKDASEKNNAEEGDKVKEKKKRRKTTNEAKERNKPKGDKEKHSNGDNDDDDDDDDEEDESCSAKVCKQPTGDDINWVQCDGGCELWFHLVCIGLSEEQAQKDDYICKTCTRRKNRQAAREKAKLLAKENKSDSSVESAGQKDEEKENHNETDVIMEKDLEDIISVTSSLSDKSPEPLVVEEGGGGGGGANTCAAIVENIVKSMVIEPMEIEQSDRPIDMNTEPLSKLAVNHEVQS</sequence>
<feature type="compositionally biased region" description="Polar residues" evidence="16">
    <location>
        <begin position="1436"/>
        <end position="1447"/>
    </location>
</feature>
<evidence type="ECO:0000313" key="22">
    <source>
        <dbReference type="RefSeq" id="XP_006815984.1"/>
    </source>
</evidence>
<feature type="region of interest" description="Disordered" evidence="16">
    <location>
        <begin position="1433"/>
        <end position="1459"/>
    </location>
</feature>
<keyword evidence="5" id="KW-0479">Metal-binding</keyword>
<evidence type="ECO:0000313" key="21">
    <source>
        <dbReference type="Proteomes" id="UP000694865"/>
    </source>
</evidence>
<evidence type="ECO:0000256" key="10">
    <source>
        <dbReference type="ARBA" id="ARBA00022964"/>
    </source>
</evidence>
<reference evidence="22" key="1">
    <citation type="submission" date="2025-08" db="UniProtKB">
        <authorList>
            <consortium name="RefSeq"/>
        </authorList>
    </citation>
    <scope>IDENTIFICATION</scope>
    <source>
        <tissue evidence="22">Testes</tissue>
    </source>
</reference>
<keyword evidence="6" id="KW-0677">Repeat</keyword>
<dbReference type="SUPFAM" id="SSF57903">
    <property type="entry name" value="FYVE/PHD zinc finger"/>
    <property type="match status" value="3"/>
</dbReference>
<evidence type="ECO:0000256" key="8">
    <source>
        <dbReference type="ARBA" id="ARBA00022833"/>
    </source>
</evidence>
<dbReference type="InterPro" id="IPR003349">
    <property type="entry name" value="JmjN"/>
</dbReference>
<dbReference type="SMART" id="SM00501">
    <property type="entry name" value="BRIGHT"/>
    <property type="match status" value="1"/>
</dbReference>
<evidence type="ECO:0000259" key="19">
    <source>
        <dbReference type="PROSITE" id="PS51183"/>
    </source>
</evidence>
<dbReference type="PROSITE" id="PS51011">
    <property type="entry name" value="ARID"/>
    <property type="match status" value="1"/>
</dbReference>
<keyword evidence="11" id="KW-0560">Oxidoreductase</keyword>
<keyword evidence="12" id="KW-0408">Iron</keyword>
<evidence type="ECO:0000256" key="15">
    <source>
        <dbReference type="PROSITE-ProRule" id="PRU00146"/>
    </source>
</evidence>
<evidence type="ECO:0000256" key="1">
    <source>
        <dbReference type="ARBA" id="ARBA00001954"/>
    </source>
</evidence>
<dbReference type="Proteomes" id="UP000694865">
    <property type="component" value="Unplaced"/>
</dbReference>
<dbReference type="Pfam" id="PF21323">
    <property type="entry name" value="KDM5_C-hel"/>
    <property type="match status" value="1"/>
</dbReference>
<feature type="compositionally biased region" description="Basic and acidic residues" evidence="16">
    <location>
        <begin position="1588"/>
        <end position="1604"/>
    </location>
</feature>
<comment type="catalytic activity">
    <reaction evidence="14">
        <text>N(6),N(6),N(6)-trimethyl-L-lysyl(4)-[histone H3] + 3 2-oxoglutarate + 3 O2 = L-lysyl(4)-[histone H3] + 3 formaldehyde + 3 succinate + 3 CO2</text>
        <dbReference type="Rhea" id="RHEA:60208"/>
        <dbReference type="Rhea" id="RHEA-COMP:15537"/>
        <dbReference type="Rhea" id="RHEA-COMP:15547"/>
        <dbReference type="ChEBI" id="CHEBI:15379"/>
        <dbReference type="ChEBI" id="CHEBI:16526"/>
        <dbReference type="ChEBI" id="CHEBI:16810"/>
        <dbReference type="ChEBI" id="CHEBI:16842"/>
        <dbReference type="ChEBI" id="CHEBI:29969"/>
        <dbReference type="ChEBI" id="CHEBI:30031"/>
        <dbReference type="ChEBI" id="CHEBI:61961"/>
        <dbReference type="EC" id="1.14.11.67"/>
    </reaction>
</comment>
<feature type="domain" description="PHD-type" evidence="17">
    <location>
        <begin position="325"/>
        <end position="375"/>
    </location>
</feature>
<organism evidence="21 22">
    <name type="scientific">Saccoglossus kowalevskii</name>
    <name type="common">Acorn worm</name>
    <dbReference type="NCBI Taxonomy" id="10224"/>
    <lineage>
        <taxon>Eukaryota</taxon>
        <taxon>Metazoa</taxon>
        <taxon>Hemichordata</taxon>
        <taxon>Enteropneusta</taxon>
        <taxon>Harrimaniidae</taxon>
        <taxon>Saccoglossus</taxon>
    </lineage>
</organism>
<dbReference type="Pfam" id="PF01388">
    <property type="entry name" value="ARID"/>
    <property type="match status" value="1"/>
</dbReference>
<dbReference type="PANTHER" id="PTHR10694:SF33">
    <property type="entry name" value="LYSINE-SPECIFIC DEMETHYLASE 5"/>
    <property type="match status" value="1"/>
</dbReference>
<evidence type="ECO:0000256" key="12">
    <source>
        <dbReference type="ARBA" id="ARBA00023004"/>
    </source>
</evidence>
<dbReference type="SMART" id="SM00558">
    <property type="entry name" value="JmjC"/>
    <property type="match status" value="1"/>
</dbReference>
<name>A0ABM0M7J3_SACKO</name>
<feature type="compositionally biased region" description="Acidic residues" evidence="16">
    <location>
        <begin position="1633"/>
        <end position="1647"/>
    </location>
</feature>
<dbReference type="InterPro" id="IPR047970">
    <property type="entry name" value="KDM5A_PHD2"/>
</dbReference>
<evidence type="ECO:0000259" key="20">
    <source>
        <dbReference type="PROSITE" id="PS51184"/>
    </source>
</evidence>
<dbReference type="PROSITE" id="PS51183">
    <property type="entry name" value="JMJN"/>
    <property type="match status" value="1"/>
</dbReference>
<comment type="similarity">
    <text evidence="3">Belongs to the JARID1 histone demethylase family.</text>
</comment>
<dbReference type="InterPro" id="IPR001606">
    <property type="entry name" value="ARID_dom"/>
</dbReference>
<dbReference type="PANTHER" id="PTHR10694">
    <property type="entry name" value="LYSINE-SPECIFIC DEMETHYLASE"/>
    <property type="match status" value="1"/>
</dbReference>
<dbReference type="InterPro" id="IPR013637">
    <property type="entry name" value="Lys_sp_deMease-like_dom"/>
</dbReference>
<evidence type="ECO:0000256" key="4">
    <source>
        <dbReference type="ARBA" id="ARBA00012902"/>
    </source>
</evidence>
<evidence type="ECO:0000256" key="3">
    <source>
        <dbReference type="ARBA" id="ARBA00006801"/>
    </source>
</evidence>
<evidence type="ECO:0000256" key="14">
    <source>
        <dbReference type="ARBA" id="ARBA00048734"/>
    </source>
</evidence>
<dbReference type="PROSITE" id="PS50016">
    <property type="entry name" value="ZF_PHD_2"/>
    <property type="match status" value="3"/>
</dbReference>
<dbReference type="PROSITE" id="PS01359">
    <property type="entry name" value="ZF_PHD_1"/>
    <property type="match status" value="2"/>
</dbReference>
<keyword evidence="10" id="KW-0223">Dioxygenase</keyword>
<dbReference type="Pfam" id="PF08429">
    <property type="entry name" value="PLU-1"/>
    <property type="match status" value="1"/>
</dbReference>
<protein>
    <recommendedName>
        <fullName evidence="4">[histone H3]-trimethyl-L-lysine(4) demethylase</fullName>
        <ecNumber evidence="4">1.14.11.67</ecNumber>
    </recommendedName>
</protein>
<dbReference type="Pfam" id="PF02373">
    <property type="entry name" value="JmjC"/>
    <property type="match status" value="1"/>
</dbReference>
<evidence type="ECO:0000259" key="17">
    <source>
        <dbReference type="PROSITE" id="PS50016"/>
    </source>
</evidence>
<feature type="region of interest" description="Disordered" evidence="16">
    <location>
        <begin position="277"/>
        <end position="306"/>
    </location>
</feature>
<dbReference type="CDD" id="cd15610">
    <property type="entry name" value="PHD3_KDM5A_like"/>
    <property type="match status" value="1"/>
</dbReference>
<gene>
    <name evidence="22" type="primary">LOC100376922</name>
</gene>
<dbReference type="InterPro" id="IPR036431">
    <property type="entry name" value="ARID_dom_sf"/>
</dbReference>
<feature type="region of interest" description="Disordered" evidence="16">
    <location>
        <begin position="1116"/>
        <end position="1148"/>
    </location>
</feature>
<comment type="cofactor">
    <cofactor evidence="1">
        <name>Fe(2+)</name>
        <dbReference type="ChEBI" id="CHEBI:29033"/>
    </cofactor>
</comment>